<evidence type="ECO:0000313" key="6">
    <source>
        <dbReference type="Proteomes" id="UP000051084"/>
    </source>
</evidence>
<dbReference type="Pfam" id="PF00817">
    <property type="entry name" value="IMS"/>
    <property type="match status" value="1"/>
</dbReference>
<dbReference type="Proteomes" id="UP000051084">
    <property type="component" value="Unassembled WGS sequence"/>
</dbReference>
<gene>
    <name evidence="5" type="ORF">FC21_GL001022</name>
</gene>
<comment type="caution">
    <text evidence="5">The sequence shown here is derived from an EMBL/GenBank/DDBJ whole genome shotgun (WGS) entry which is preliminary data.</text>
</comment>
<reference evidence="5 6" key="1">
    <citation type="journal article" date="2015" name="Genome Announc.">
        <title>Expanding the biotechnology potential of lactobacilli through comparative genomics of 213 strains and associated genera.</title>
        <authorList>
            <person name="Sun Z."/>
            <person name="Harris H.M."/>
            <person name="McCann A."/>
            <person name="Guo C."/>
            <person name="Argimon S."/>
            <person name="Zhang W."/>
            <person name="Yang X."/>
            <person name="Jeffery I.B."/>
            <person name="Cooney J.C."/>
            <person name="Kagawa T.F."/>
            <person name="Liu W."/>
            <person name="Song Y."/>
            <person name="Salvetti E."/>
            <person name="Wrobel A."/>
            <person name="Rasinkangas P."/>
            <person name="Parkhill J."/>
            <person name="Rea M.C."/>
            <person name="O'Sullivan O."/>
            <person name="Ritari J."/>
            <person name="Douillard F.P."/>
            <person name="Paul Ross R."/>
            <person name="Yang R."/>
            <person name="Briner A.E."/>
            <person name="Felis G.E."/>
            <person name="de Vos W.M."/>
            <person name="Barrangou R."/>
            <person name="Klaenhammer T.R."/>
            <person name="Caufield P.W."/>
            <person name="Cui Y."/>
            <person name="Zhang H."/>
            <person name="O'Toole P.W."/>
        </authorList>
    </citation>
    <scope>NUCLEOTIDE SEQUENCE [LARGE SCALE GENOMIC DNA]</scope>
    <source>
        <strain evidence="5 6">DSM 18793</strain>
    </source>
</reference>
<dbReference type="Pfam" id="PF11799">
    <property type="entry name" value="IMS_C"/>
    <property type="match status" value="1"/>
</dbReference>
<dbReference type="GO" id="GO:0003684">
    <property type="term" value="F:damaged DNA binding"/>
    <property type="evidence" value="ECO:0007669"/>
    <property type="project" value="InterPro"/>
</dbReference>
<dbReference type="Gene3D" id="3.40.1170.60">
    <property type="match status" value="1"/>
</dbReference>
<dbReference type="PATRIC" id="fig|1423742.4.peg.1064"/>
<keyword evidence="3" id="KW-0239">DNA-directed DNA polymerase</keyword>
<dbReference type="InterPro" id="IPR043502">
    <property type="entry name" value="DNA/RNA_pol_sf"/>
</dbReference>
<dbReference type="RefSeq" id="WP_056995501.1">
    <property type="nucleotide sequence ID" value="NZ_AZGC01000026.1"/>
</dbReference>
<organism evidence="5 6">
    <name type="scientific">Limosilactobacillus equigenerosi DSM 18793 = JCM 14505</name>
    <dbReference type="NCBI Taxonomy" id="1423742"/>
    <lineage>
        <taxon>Bacteria</taxon>
        <taxon>Bacillati</taxon>
        <taxon>Bacillota</taxon>
        <taxon>Bacilli</taxon>
        <taxon>Lactobacillales</taxon>
        <taxon>Lactobacillaceae</taxon>
        <taxon>Limosilactobacillus</taxon>
    </lineage>
</organism>
<keyword evidence="3" id="KW-0808">Transferase</keyword>
<dbReference type="Gene3D" id="3.30.70.270">
    <property type="match status" value="1"/>
</dbReference>
<dbReference type="PANTHER" id="PTHR11076">
    <property type="entry name" value="DNA REPAIR POLYMERASE UMUC / TRANSFERASE FAMILY MEMBER"/>
    <property type="match status" value="1"/>
</dbReference>
<comment type="similarity">
    <text evidence="1">Belongs to the DNA polymerase type-Y family.</text>
</comment>
<dbReference type="GO" id="GO:0005829">
    <property type="term" value="C:cytosol"/>
    <property type="evidence" value="ECO:0007669"/>
    <property type="project" value="TreeGrafter"/>
</dbReference>
<evidence type="ECO:0000313" key="5">
    <source>
        <dbReference type="EMBL" id="KRL94977.1"/>
    </source>
</evidence>
<keyword evidence="2" id="KW-0515">Mutator protein</keyword>
<dbReference type="InterPro" id="IPR050116">
    <property type="entry name" value="DNA_polymerase-Y"/>
</dbReference>
<dbReference type="SUPFAM" id="SSF56672">
    <property type="entry name" value="DNA/RNA polymerases"/>
    <property type="match status" value="1"/>
</dbReference>
<keyword evidence="6" id="KW-1185">Reference proteome</keyword>
<evidence type="ECO:0000259" key="4">
    <source>
        <dbReference type="PROSITE" id="PS50173"/>
    </source>
</evidence>
<dbReference type="OrthoDB" id="9808813at2"/>
<dbReference type="STRING" id="417373.GCA_001570685_00224"/>
<dbReference type="EMBL" id="AZGC01000026">
    <property type="protein sequence ID" value="KRL94977.1"/>
    <property type="molecule type" value="Genomic_DNA"/>
</dbReference>
<proteinExistence type="inferred from homology"/>
<evidence type="ECO:0000256" key="1">
    <source>
        <dbReference type="ARBA" id="ARBA00010945"/>
    </source>
</evidence>
<name>A0A0R1UNZ5_9LACO</name>
<dbReference type="GO" id="GO:0042276">
    <property type="term" value="P:error-prone translesion synthesis"/>
    <property type="evidence" value="ECO:0007669"/>
    <property type="project" value="TreeGrafter"/>
</dbReference>
<dbReference type="PANTHER" id="PTHR11076:SF35">
    <property type="entry name" value="DNA REPAIR PROTEIN HOMOLOG YOBH"/>
    <property type="match status" value="1"/>
</dbReference>
<dbReference type="GO" id="GO:0003887">
    <property type="term" value="F:DNA-directed DNA polymerase activity"/>
    <property type="evidence" value="ECO:0007669"/>
    <property type="project" value="UniProtKB-KW"/>
</dbReference>
<evidence type="ECO:0000256" key="2">
    <source>
        <dbReference type="ARBA" id="ARBA00022457"/>
    </source>
</evidence>
<dbReference type="GO" id="GO:0006281">
    <property type="term" value="P:DNA repair"/>
    <property type="evidence" value="ECO:0007669"/>
    <property type="project" value="InterPro"/>
</dbReference>
<dbReference type="GO" id="GO:0009432">
    <property type="term" value="P:SOS response"/>
    <property type="evidence" value="ECO:0007669"/>
    <property type="project" value="TreeGrafter"/>
</dbReference>
<dbReference type="Gene3D" id="1.10.150.20">
    <property type="entry name" value="5' to 3' exonuclease, C-terminal subdomain"/>
    <property type="match status" value="1"/>
</dbReference>
<dbReference type="InterPro" id="IPR043128">
    <property type="entry name" value="Rev_trsase/Diguanyl_cyclase"/>
</dbReference>
<evidence type="ECO:0000256" key="3">
    <source>
        <dbReference type="ARBA" id="ARBA00022932"/>
    </source>
</evidence>
<dbReference type="AlphaFoldDB" id="A0A0R1UNZ5"/>
<accession>A0A0R1UNZ5</accession>
<dbReference type="PROSITE" id="PS50173">
    <property type="entry name" value="UMUC"/>
    <property type="match status" value="1"/>
</dbReference>
<feature type="domain" description="UmuC" evidence="4">
    <location>
        <begin position="4"/>
        <end position="227"/>
    </location>
</feature>
<dbReference type="InterPro" id="IPR017961">
    <property type="entry name" value="DNA_pol_Y-fam_little_finger"/>
</dbReference>
<dbReference type="InterPro" id="IPR001126">
    <property type="entry name" value="UmuC"/>
</dbReference>
<keyword evidence="3" id="KW-0548">Nucleotidyltransferase</keyword>
<sequence>MRTYLAIDLKSFYASAECAALGLDPLNANLVVANAARTDKTICLAVSPALKSFGVPGRPRLFEVKATLRKLNRQRRAFNHYESIYRDELLKHPRQQITFKIVPPRMQYYLELSNHIYEIYLRYFQSKDIHVYSIDEVFIDITDYLATHRTSARQVAKQVILAIQTETKITATAGIGENLYLAKVALDIVAKKINGDHDGVRIAQLTTTSYRQLLWAHQPLTDFWRVGRGYAKRLAKLGLHTMGDIARVAVAPLDQPLNPETLYQTFGKNAELLIDHAWGIETATIADIKSYRNHDHGIYSSQVLPRPYHADEAKIVVTEMADDLAYQLMKRRATVQQLALRIDYDPQSLQQPGYDYPGELKTDFYGRQVPKTTQVNLTLPRYTDSARELKRAFAQLYQQAFNQHLLIRKITVIANQLFLETNPNHQTRSEQLDLFAPTPSNDQTTKTDHQLQQVIMKIRDEHGKNAILTGTDLLDGATGKKRHNEIGGHDA</sequence>
<protein>
    <submittedName>
        <fullName evidence="5">UV-damage repair protein</fullName>
    </submittedName>
</protein>